<dbReference type="PANTHER" id="PTHR46268">
    <property type="entry name" value="STRESS RESPONSE PROTEIN NHAX"/>
    <property type="match status" value="1"/>
</dbReference>
<evidence type="ECO:0000313" key="3">
    <source>
        <dbReference type="EMBL" id="ABU81328.1"/>
    </source>
</evidence>
<name>A8A8S6_IGNH4</name>
<dbReference type="HOGENOM" id="CLU_049301_16_2_2"/>
<dbReference type="PANTHER" id="PTHR46268:SF6">
    <property type="entry name" value="UNIVERSAL STRESS PROTEIN UP12"/>
    <property type="match status" value="1"/>
</dbReference>
<dbReference type="STRING" id="453591.Igni_0144"/>
<reference evidence="3 4" key="1">
    <citation type="journal article" date="2008" name="Genome Biol.">
        <title>A genomic analysis of the archaeal system Ignicoccus hospitalis-Nanoarchaeum equitans.</title>
        <authorList>
            <person name="Podar M."/>
            <person name="Anderson I."/>
            <person name="Makarova K.S."/>
            <person name="Elkins J.G."/>
            <person name="Ivanova N."/>
            <person name="Wall M.A."/>
            <person name="Lykidis A."/>
            <person name="Mavromatis K."/>
            <person name="Sun H."/>
            <person name="Hudson M.E."/>
            <person name="Chen W."/>
            <person name="Deciu C."/>
            <person name="Hutchison D."/>
            <person name="Eads J.R."/>
            <person name="Anderson A."/>
            <person name="Fernandes F."/>
            <person name="Szeto E."/>
            <person name="Lapidus A."/>
            <person name="Kyrpides N.C."/>
            <person name="Saier M.H.Jr."/>
            <person name="Richardson P.M."/>
            <person name="Rachel R."/>
            <person name="Huber H."/>
            <person name="Eisen J.A."/>
            <person name="Koonin E.V."/>
            <person name="Keller M."/>
            <person name="Stetter K.O."/>
        </authorList>
    </citation>
    <scope>NUCLEOTIDE SEQUENCE [LARGE SCALE GENOMIC DNA]</scope>
    <source>
        <strain evidence="4">KIN4/I / DSM 18386 / JCM 14125</strain>
    </source>
</reference>
<dbReference type="InterPro" id="IPR006015">
    <property type="entry name" value="Universal_stress_UspA"/>
</dbReference>
<dbReference type="Proteomes" id="UP000000262">
    <property type="component" value="Chromosome"/>
</dbReference>
<keyword evidence="4" id="KW-1185">Reference proteome</keyword>
<accession>A8A8S6</accession>
<dbReference type="CDD" id="cd00293">
    <property type="entry name" value="USP-like"/>
    <property type="match status" value="1"/>
</dbReference>
<evidence type="ECO:0000313" key="4">
    <source>
        <dbReference type="Proteomes" id="UP000000262"/>
    </source>
</evidence>
<dbReference type="PRINTS" id="PR01438">
    <property type="entry name" value="UNVRSLSTRESS"/>
</dbReference>
<dbReference type="PhylomeDB" id="A8A8S6"/>
<proteinExistence type="inferred from homology"/>
<gene>
    <name evidence="3" type="ordered locus">Igni_0144</name>
</gene>
<dbReference type="SUPFAM" id="SSF52402">
    <property type="entry name" value="Adenine nucleotide alpha hydrolases-like"/>
    <property type="match status" value="1"/>
</dbReference>
<dbReference type="Gene3D" id="3.40.50.620">
    <property type="entry name" value="HUPs"/>
    <property type="match status" value="1"/>
</dbReference>
<protein>
    <submittedName>
        <fullName evidence="3">UspA domain protein</fullName>
    </submittedName>
</protein>
<dbReference type="EMBL" id="CP000816">
    <property type="protein sequence ID" value="ABU81328.1"/>
    <property type="molecule type" value="Genomic_DNA"/>
</dbReference>
<evidence type="ECO:0000256" key="1">
    <source>
        <dbReference type="ARBA" id="ARBA00008791"/>
    </source>
</evidence>
<dbReference type="KEGG" id="iho:Igni_0144"/>
<organism evidence="3 4">
    <name type="scientific">Ignicoccus hospitalis (strain KIN4/I / DSM 18386 / JCM 14125)</name>
    <dbReference type="NCBI Taxonomy" id="453591"/>
    <lineage>
        <taxon>Archaea</taxon>
        <taxon>Thermoproteota</taxon>
        <taxon>Thermoprotei</taxon>
        <taxon>Desulfurococcales</taxon>
        <taxon>Desulfurococcaceae</taxon>
        <taxon>Ignicoccus</taxon>
    </lineage>
</organism>
<feature type="domain" description="UspA" evidence="2">
    <location>
        <begin position="1"/>
        <end position="138"/>
    </location>
</feature>
<sequence>MFKKILMAHDSSLCGWKAFEVALDLAKKYGAKLYVVHAVDTTAIPDIPHKDVLVKPLLERAEKLKGEVEEKLKEAGVEGEFIVVHDNPVNAIVKKAEDLDVDLVVMGARGAGPVGGYLLGSVSTRVLLTCNRSVLVVKGKAPAASKL</sequence>
<dbReference type="InterPro" id="IPR006016">
    <property type="entry name" value="UspA"/>
</dbReference>
<dbReference type="eggNOG" id="arCOG02053">
    <property type="taxonomic scope" value="Archaea"/>
</dbReference>
<dbReference type="Pfam" id="PF00582">
    <property type="entry name" value="Usp"/>
    <property type="match status" value="1"/>
</dbReference>
<evidence type="ECO:0000259" key="2">
    <source>
        <dbReference type="Pfam" id="PF00582"/>
    </source>
</evidence>
<dbReference type="InterPro" id="IPR014729">
    <property type="entry name" value="Rossmann-like_a/b/a_fold"/>
</dbReference>
<comment type="similarity">
    <text evidence="1">Belongs to the universal stress protein A family.</text>
</comment>
<dbReference type="AlphaFoldDB" id="A8A8S6"/>